<name>A0A167H8H5_9GAMM</name>
<sequence>MQASTKVKDARLDDNVKYGAENTQLQQLGKTIYQTQTSLSVAQSAAKKMSIEVPNSENGALGVMFAGPHSLGAVSGEKASVKASVFKDRVASEYGLLPVSRDPMTKRSFLASLENELKLDTAEEQKAAQSAVSTAFEDSDWTCAAPKLLMDSIERKSSGPYFMSEVWFGPDKAPWRKEQPMASCVHHCANFLSLLISKLNRFSNQLDPSGERPETEADRVIEKDRLRVVQAQEHARFQKLQQQQADEAKDQHIATESGKIQAMLSSIYEKDDKEIERKLGSGTYFEDTVLAKRIIELSESAHKEILGLSDKKRASLIFYETFDYEVLSLGKNHGFNLQSKDSEKSKQKLRQYFTEKMQGVIEDVIKEDESGDDITKVVLEKGIFKLPK</sequence>
<proteinExistence type="predicted"/>
<protein>
    <submittedName>
        <fullName evidence="1">Uncharacterized protein</fullName>
    </submittedName>
</protein>
<dbReference type="EMBL" id="AUXT01000024">
    <property type="protein sequence ID" value="KZN57753.1"/>
    <property type="molecule type" value="Genomic_DNA"/>
</dbReference>
<accession>A0A167H8H5</accession>
<dbReference type="RefSeq" id="WP_063375577.1">
    <property type="nucleotide sequence ID" value="NZ_AUXT01000024.1"/>
</dbReference>
<organism evidence="1 2">
    <name type="scientific">Pseudoalteromonas luteoviolacea NCIMB 1942</name>
    <dbReference type="NCBI Taxonomy" id="1365253"/>
    <lineage>
        <taxon>Bacteria</taxon>
        <taxon>Pseudomonadati</taxon>
        <taxon>Pseudomonadota</taxon>
        <taxon>Gammaproteobacteria</taxon>
        <taxon>Alteromonadales</taxon>
        <taxon>Pseudoalteromonadaceae</taxon>
        <taxon>Pseudoalteromonas</taxon>
    </lineage>
</organism>
<dbReference type="Proteomes" id="UP000076587">
    <property type="component" value="Unassembled WGS sequence"/>
</dbReference>
<dbReference type="AlphaFoldDB" id="A0A167H8H5"/>
<comment type="caution">
    <text evidence="1">The sequence shown here is derived from an EMBL/GenBank/DDBJ whole genome shotgun (WGS) entry which is preliminary data.</text>
</comment>
<evidence type="ECO:0000313" key="1">
    <source>
        <dbReference type="EMBL" id="KZN57753.1"/>
    </source>
</evidence>
<evidence type="ECO:0000313" key="2">
    <source>
        <dbReference type="Proteomes" id="UP000076587"/>
    </source>
</evidence>
<dbReference type="PATRIC" id="fig|1365253.3.peg.552"/>
<gene>
    <name evidence="1" type="ORF">N482_04440</name>
</gene>
<dbReference type="OrthoDB" id="9886657at2"/>
<reference evidence="1 2" key="1">
    <citation type="submission" date="2013-07" db="EMBL/GenBank/DDBJ databases">
        <title>Comparative Genomic and Metabolomic Analysis of Twelve Strains of Pseudoalteromonas luteoviolacea.</title>
        <authorList>
            <person name="Vynne N.G."/>
            <person name="Mansson M."/>
            <person name="Gram L."/>
        </authorList>
    </citation>
    <scope>NUCLEOTIDE SEQUENCE [LARGE SCALE GENOMIC DNA]</scope>
    <source>
        <strain evidence="1 2">NCIMB 1942</strain>
    </source>
</reference>